<reference evidence="1 2" key="1">
    <citation type="journal article" date="2009" name="Stand. Genomic Sci.">
        <title>Complete genome sequence of Kangiella koreensis type strain (SW-125).</title>
        <authorList>
            <person name="Han C."/>
            <person name="Sikorski J."/>
            <person name="Lapidus A."/>
            <person name="Nolan M."/>
            <person name="Glavina Del Rio T."/>
            <person name="Tice H."/>
            <person name="Cheng J.F."/>
            <person name="Lucas S."/>
            <person name="Chen F."/>
            <person name="Copeland A."/>
            <person name="Ivanova N."/>
            <person name="Mavromatis K."/>
            <person name="Ovchinnikova G."/>
            <person name="Pati A."/>
            <person name="Bruce D."/>
            <person name="Goodwin L."/>
            <person name="Pitluck S."/>
            <person name="Chen A."/>
            <person name="Palaniappan K."/>
            <person name="Land M."/>
            <person name="Hauser L."/>
            <person name="Chang Y.J."/>
            <person name="Jeffries C.D."/>
            <person name="Chain P."/>
            <person name="Saunders E."/>
            <person name="Brettin T."/>
            <person name="Goker M."/>
            <person name="Tindall B.J."/>
            <person name="Bristow J."/>
            <person name="Eisen J.A."/>
            <person name="Markowitz V."/>
            <person name="Hugenholtz P."/>
            <person name="Kyrpides N.C."/>
            <person name="Klenk H.P."/>
            <person name="Detter J.C."/>
        </authorList>
    </citation>
    <scope>NUCLEOTIDE SEQUENCE [LARGE SCALE GENOMIC DNA]</scope>
    <source>
        <strain evidence="2">DSM 16069 / KCTC 12182 / SW-125</strain>
    </source>
</reference>
<accession>C7R853</accession>
<sequence>MEKTVRNVGVFYCLKLSEKVVLIGQPETTTSGITPVLPHLLRPYRLSRRITIMPDGNIRHYWRMKIDSCNMRGLYRTQTTSINLVILRQDYS</sequence>
<protein>
    <submittedName>
        <fullName evidence="1">Uncharacterized protein</fullName>
    </submittedName>
</protein>
<dbReference type="EMBL" id="CP001707">
    <property type="protein sequence ID" value="ACV25835.1"/>
    <property type="molecule type" value="Genomic_DNA"/>
</dbReference>
<evidence type="ECO:0000313" key="2">
    <source>
        <dbReference type="Proteomes" id="UP000001231"/>
    </source>
</evidence>
<keyword evidence="2" id="KW-1185">Reference proteome</keyword>
<dbReference type="HOGENOM" id="CLU_2409359_0_0_6"/>
<gene>
    <name evidence="1" type="ordered locus">Kkor_0415</name>
</gene>
<proteinExistence type="predicted"/>
<dbReference type="AlphaFoldDB" id="C7R853"/>
<name>C7R853_KANKD</name>
<dbReference type="Proteomes" id="UP000001231">
    <property type="component" value="Chromosome"/>
</dbReference>
<dbReference type="KEGG" id="kko:Kkor_0415"/>
<dbReference type="InParanoid" id="C7R853"/>
<evidence type="ECO:0000313" key="1">
    <source>
        <dbReference type="EMBL" id="ACV25835.1"/>
    </source>
</evidence>
<organism evidence="1 2">
    <name type="scientific">Kangiella koreensis (strain DSM 16069 / JCM 12317 / KCTC 12182 / SW-125)</name>
    <dbReference type="NCBI Taxonomy" id="523791"/>
    <lineage>
        <taxon>Bacteria</taxon>
        <taxon>Pseudomonadati</taxon>
        <taxon>Pseudomonadota</taxon>
        <taxon>Gammaproteobacteria</taxon>
        <taxon>Kangiellales</taxon>
        <taxon>Kangiellaceae</taxon>
        <taxon>Kangiella</taxon>
    </lineage>
</organism>